<proteinExistence type="predicted"/>
<name>W4FV67_APHAT</name>
<dbReference type="EMBL" id="KI913160">
    <property type="protein sequence ID" value="ETV71387.1"/>
    <property type="molecule type" value="Genomic_DNA"/>
</dbReference>
<organism evidence="1">
    <name type="scientific">Aphanomyces astaci</name>
    <name type="common">Crayfish plague agent</name>
    <dbReference type="NCBI Taxonomy" id="112090"/>
    <lineage>
        <taxon>Eukaryota</taxon>
        <taxon>Sar</taxon>
        <taxon>Stramenopiles</taxon>
        <taxon>Oomycota</taxon>
        <taxon>Saprolegniomycetes</taxon>
        <taxon>Saprolegniales</taxon>
        <taxon>Verrucalvaceae</taxon>
        <taxon>Aphanomyces</taxon>
    </lineage>
</organism>
<dbReference type="VEuPathDB" id="FungiDB:H257_13282"/>
<evidence type="ECO:0000313" key="1">
    <source>
        <dbReference type="EMBL" id="ETV71387.1"/>
    </source>
</evidence>
<dbReference type="AlphaFoldDB" id="W4FV67"/>
<accession>W4FV67</accession>
<dbReference type="RefSeq" id="XP_009839052.1">
    <property type="nucleotide sequence ID" value="XM_009840750.1"/>
</dbReference>
<protein>
    <submittedName>
        <fullName evidence="1">Uncharacterized protein</fullName>
    </submittedName>
</protein>
<sequence length="130" mass="14169">MQSSSGLPVAHDGSSSWFGCEPITAHHAAGFDRRKSPLGGQDTSIVRVMRRKHGKGAEGIDGPGTCSDDPRESLGSFRVVCEQRRLQLFKVVLEHAMPMLSVELQGVRRDGQPPVSEGLAVQSCRWCRGR</sequence>
<gene>
    <name evidence="1" type="ORF">H257_13282</name>
</gene>
<dbReference type="GeneID" id="20815278"/>
<reference evidence="1" key="1">
    <citation type="submission" date="2013-12" db="EMBL/GenBank/DDBJ databases">
        <title>The Genome Sequence of Aphanomyces astaci APO3.</title>
        <authorList>
            <consortium name="The Broad Institute Genomics Platform"/>
            <person name="Russ C."/>
            <person name="Tyler B."/>
            <person name="van West P."/>
            <person name="Dieguez-Uribeondo J."/>
            <person name="Young S.K."/>
            <person name="Zeng Q."/>
            <person name="Gargeya S."/>
            <person name="Fitzgerald M."/>
            <person name="Abouelleil A."/>
            <person name="Alvarado L."/>
            <person name="Chapman S.B."/>
            <person name="Gainer-Dewar J."/>
            <person name="Goldberg J."/>
            <person name="Griggs A."/>
            <person name="Gujja S."/>
            <person name="Hansen M."/>
            <person name="Howarth C."/>
            <person name="Imamovic A."/>
            <person name="Ireland A."/>
            <person name="Larimer J."/>
            <person name="McCowan C."/>
            <person name="Murphy C."/>
            <person name="Pearson M."/>
            <person name="Poon T.W."/>
            <person name="Priest M."/>
            <person name="Roberts A."/>
            <person name="Saif S."/>
            <person name="Shea T."/>
            <person name="Sykes S."/>
            <person name="Wortman J."/>
            <person name="Nusbaum C."/>
            <person name="Birren B."/>
        </authorList>
    </citation>
    <scope>NUCLEOTIDE SEQUENCE [LARGE SCALE GENOMIC DNA]</scope>
    <source>
        <strain evidence="1">APO3</strain>
    </source>
</reference>